<organism evidence="2 3">
    <name type="scientific">Micromonospora rifamycinica</name>
    <dbReference type="NCBI Taxonomy" id="291594"/>
    <lineage>
        <taxon>Bacteria</taxon>
        <taxon>Bacillati</taxon>
        <taxon>Actinomycetota</taxon>
        <taxon>Actinomycetes</taxon>
        <taxon>Micromonosporales</taxon>
        <taxon>Micromonosporaceae</taxon>
        <taxon>Micromonospora</taxon>
    </lineage>
</organism>
<dbReference type="InterPro" id="IPR013099">
    <property type="entry name" value="K_chnl_dom"/>
</dbReference>
<evidence type="ECO:0000259" key="1">
    <source>
        <dbReference type="Pfam" id="PF07885"/>
    </source>
</evidence>
<sequence length="176" mass="18642">MARVDGSYPRARRHALASCALLLASYFLIPLEPDPNGLRLTLRAAGTLLLISVVTFLVTRQVSRQLGNRAPAGADEARSLSRLVVALVAGLLAFALADYVVAGSGPGQFIGLRTRWDALYFALATLTTVGYGDVHAQGQLAKAIVCVQMLFSIGVIATGASIVVKRLTGRPERGPR</sequence>
<gene>
    <name evidence="2" type="ORF">GA0070623_1938</name>
</gene>
<dbReference type="OrthoDB" id="9799090at2"/>
<protein>
    <submittedName>
        <fullName evidence="2">Ion channel</fullName>
    </submittedName>
</protein>
<evidence type="ECO:0000313" key="3">
    <source>
        <dbReference type="Proteomes" id="UP000198226"/>
    </source>
</evidence>
<dbReference type="SUPFAM" id="SSF81324">
    <property type="entry name" value="Voltage-gated potassium channels"/>
    <property type="match status" value="1"/>
</dbReference>
<accession>A0A120F7V1</accession>
<dbReference type="Gene3D" id="1.10.287.70">
    <property type="match status" value="1"/>
</dbReference>
<proteinExistence type="predicted"/>
<dbReference type="Proteomes" id="UP000198226">
    <property type="component" value="Chromosome I"/>
</dbReference>
<evidence type="ECO:0000313" key="2">
    <source>
        <dbReference type="EMBL" id="SCG51523.1"/>
    </source>
</evidence>
<dbReference type="RefSeq" id="WP_067312345.1">
    <property type="nucleotide sequence ID" value="NZ_LRMV01000126.1"/>
</dbReference>
<name>A0A120F7V1_9ACTN</name>
<reference evidence="3" key="1">
    <citation type="submission" date="2016-06" db="EMBL/GenBank/DDBJ databases">
        <authorList>
            <person name="Varghese N."/>
            <person name="Submissions Spin"/>
        </authorList>
    </citation>
    <scope>NUCLEOTIDE SEQUENCE [LARGE SCALE GENOMIC DNA]</scope>
    <source>
        <strain evidence="3">DSM 44983</strain>
    </source>
</reference>
<feature type="domain" description="Potassium channel" evidence="1">
    <location>
        <begin position="92"/>
        <end position="168"/>
    </location>
</feature>
<dbReference type="EMBL" id="LT607752">
    <property type="protein sequence ID" value="SCG51523.1"/>
    <property type="molecule type" value="Genomic_DNA"/>
</dbReference>
<keyword evidence="3" id="KW-1185">Reference proteome</keyword>
<dbReference type="AlphaFoldDB" id="A0A120F7V1"/>
<dbReference type="Pfam" id="PF07885">
    <property type="entry name" value="Ion_trans_2"/>
    <property type="match status" value="1"/>
</dbReference>